<dbReference type="Pfam" id="PF18085">
    <property type="entry name" value="Mak_N_cap"/>
    <property type="match status" value="1"/>
</dbReference>
<gene>
    <name evidence="6" type="ORF">GCM10009844_29460</name>
</gene>
<accession>A0ABP5LLG7</accession>
<evidence type="ECO:0000313" key="6">
    <source>
        <dbReference type="EMBL" id="GAA2149618.1"/>
    </source>
</evidence>
<comment type="caution">
    <text evidence="6">The sequence shown here is derived from an EMBL/GenBank/DDBJ whole genome shotgun (WGS) entry which is preliminary data.</text>
</comment>
<dbReference type="InterPro" id="IPR040999">
    <property type="entry name" value="Mak_N_cap"/>
</dbReference>
<evidence type="ECO:0000256" key="1">
    <source>
        <dbReference type="ARBA" id="ARBA00022679"/>
    </source>
</evidence>
<feature type="domain" description="Maltokinase N-terminal cap" evidence="5">
    <location>
        <begin position="38"/>
        <end position="76"/>
    </location>
</feature>
<keyword evidence="3" id="KW-0418">Kinase</keyword>
<evidence type="ECO:0000313" key="7">
    <source>
        <dbReference type="Proteomes" id="UP001501771"/>
    </source>
</evidence>
<keyword evidence="4" id="KW-0067">ATP-binding</keyword>
<dbReference type="EMBL" id="BAAAQR010000009">
    <property type="protein sequence ID" value="GAA2149618.1"/>
    <property type="molecule type" value="Genomic_DNA"/>
</dbReference>
<proteinExistence type="predicted"/>
<evidence type="ECO:0000259" key="5">
    <source>
        <dbReference type="Pfam" id="PF18085"/>
    </source>
</evidence>
<keyword evidence="7" id="KW-1185">Reference proteome</keyword>
<evidence type="ECO:0000256" key="3">
    <source>
        <dbReference type="ARBA" id="ARBA00022777"/>
    </source>
</evidence>
<protein>
    <recommendedName>
        <fullName evidence="5">Maltokinase N-terminal cap domain-containing protein</fullName>
    </recommendedName>
</protein>
<organism evidence="6 7">
    <name type="scientific">Nocardioides koreensis</name>
    <dbReference type="NCBI Taxonomy" id="433651"/>
    <lineage>
        <taxon>Bacteria</taxon>
        <taxon>Bacillati</taxon>
        <taxon>Actinomycetota</taxon>
        <taxon>Actinomycetes</taxon>
        <taxon>Propionibacteriales</taxon>
        <taxon>Nocardioidaceae</taxon>
        <taxon>Nocardioides</taxon>
    </lineage>
</organism>
<reference evidence="7" key="1">
    <citation type="journal article" date="2019" name="Int. J. Syst. Evol. Microbiol.">
        <title>The Global Catalogue of Microorganisms (GCM) 10K type strain sequencing project: providing services to taxonomists for standard genome sequencing and annotation.</title>
        <authorList>
            <consortium name="The Broad Institute Genomics Platform"/>
            <consortium name="The Broad Institute Genome Sequencing Center for Infectious Disease"/>
            <person name="Wu L."/>
            <person name="Ma J."/>
        </authorList>
    </citation>
    <scope>NUCLEOTIDE SEQUENCE [LARGE SCALE GENOMIC DNA]</scope>
    <source>
        <strain evidence="7">JCM 16022</strain>
    </source>
</reference>
<sequence length="88" mass="9256">MCPPRTKPVSGAGARAQPMALLNKATLTPSKRELRDAWLPTRPWATGEAADLRPVVAYRFDDPAGEVGLEGFLLGGVDGSVLLAGVRA</sequence>
<evidence type="ECO:0000256" key="2">
    <source>
        <dbReference type="ARBA" id="ARBA00022741"/>
    </source>
</evidence>
<keyword evidence="1" id="KW-0808">Transferase</keyword>
<keyword evidence="2" id="KW-0547">Nucleotide-binding</keyword>
<evidence type="ECO:0000256" key="4">
    <source>
        <dbReference type="ARBA" id="ARBA00022840"/>
    </source>
</evidence>
<name>A0ABP5LLG7_9ACTN</name>
<dbReference type="Proteomes" id="UP001501771">
    <property type="component" value="Unassembled WGS sequence"/>
</dbReference>